<gene>
    <name evidence="2" type="ORF">LY60_02433</name>
</gene>
<organism evidence="2 3">
    <name type="scientific">Sedimentibacter saalensis</name>
    <dbReference type="NCBI Taxonomy" id="130788"/>
    <lineage>
        <taxon>Bacteria</taxon>
        <taxon>Bacillati</taxon>
        <taxon>Bacillota</taxon>
        <taxon>Tissierellia</taxon>
        <taxon>Sedimentibacter</taxon>
    </lineage>
</organism>
<dbReference type="HAMAP" id="MF_01506">
    <property type="entry name" value="Tlp"/>
    <property type="match status" value="1"/>
</dbReference>
<evidence type="ECO:0000313" key="2">
    <source>
        <dbReference type="EMBL" id="TWH79453.1"/>
    </source>
</evidence>
<evidence type="ECO:0000313" key="3">
    <source>
        <dbReference type="Proteomes" id="UP000315343"/>
    </source>
</evidence>
<keyword evidence="3" id="KW-1185">Reference proteome</keyword>
<reference evidence="2 3" key="1">
    <citation type="submission" date="2019-07" db="EMBL/GenBank/DDBJ databases">
        <title>Genomic Encyclopedia of Type Strains, Phase I: the one thousand microbial genomes (KMG-I) project.</title>
        <authorList>
            <person name="Kyrpides N."/>
        </authorList>
    </citation>
    <scope>NUCLEOTIDE SEQUENCE [LARGE SCALE GENOMIC DNA]</scope>
    <source>
        <strain evidence="2 3">DSM 13558</strain>
    </source>
</reference>
<name>A0A562J8P0_9FIRM</name>
<dbReference type="EMBL" id="VLKH01000006">
    <property type="protein sequence ID" value="TWH79453.1"/>
    <property type="molecule type" value="Genomic_DNA"/>
</dbReference>
<dbReference type="InterPro" id="IPR017524">
    <property type="entry name" value="SASP_thioredoxin-like"/>
</dbReference>
<sequence length="76" mass="9240">MNNPKPDDRRDNVDRIQNMIDNTIVNYRETKDLMKKVDNEKERQDLADKNMRREQSLKNMKEEIRDEAIDKKNGYK</sequence>
<evidence type="ECO:0000256" key="1">
    <source>
        <dbReference type="SAM" id="MobiDB-lite"/>
    </source>
</evidence>
<dbReference type="OrthoDB" id="1799076at2"/>
<dbReference type="NCBIfam" id="TIGR03090">
    <property type="entry name" value="SASP_tlp"/>
    <property type="match status" value="1"/>
</dbReference>
<dbReference type="AlphaFoldDB" id="A0A562J8P0"/>
<dbReference type="RefSeq" id="WP_019228450.1">
    <property type="nucleotide sequence ID" value="NZ_DAMBUX010000005.1"/>
</dbReference>
<protein>
    <submittedName>
        <fullName evidence="2">Small acid-soluble spore protein (Thioredoxin-like protein)</fullName>
    </submittedName>
</protein>
<comment type="caution">
    <text evidence="2">The sequence shown here is derived from an EMBL/GenBank/DDBJ whole genome shotgun (WGS) entry which is preliminary data.</text>
</comment>
<dbReference type="Proteomes" id="UP000315343">
    <property type="component" value="Unassembled WGS sequence"/>
</dbReference>
<feature type="region of interest" description="Disordered" evidence="1">
    <location>
        <begin position="36"/>
        <end position="76"/>
    </location>
</feature>
<accession>A0A562J8P0</accession>
<dbReference type="Pfam" id="PF19824">
    <property type="entry name" value="Tlp"/>
    <property type="match status" value="1"/>
</dbReference>
<proteinExistence type="inferred from homology"/>